<keyword evidence="1" id="KW-0678">Repressor</keyword>
<dbReference type="PANTHER" id="PTHR30146">
    <property type="entry name" value="LACI-RELATED TRANSCRIPTIONAL REPRESSOR"/>
    <property type="match status" value="1"/>
</dbReference>
<evidence type="ECO:0000313" key="6">
    <source>
        <dbReference type="EMBL" id="UOQ91886.1"/>
    </source>
</evidence>
<feature type="domain" description="HTH lacI-type" evidence="5">
    <location>
        <begin position="5"/>
        <end position="53"/>
    </location>
</feature>
<dbReference type="InterPro" id="IPR000843">
    <property type="entry name" value="HTH_LacI"/>
</dbReference>
<proteinExistence type="predicted"/>
<evidence type="ECO:0000259" key="5">
    <source>
        <dbReference type="PROSITE" id="PS50932"/>
    </source>
</evidence>
<dbReference type="Gene3D" id="3.40.50.2300">
    <property type="match status" value="2"/>
</dbReference>
<evidence type="ECO:0000313" key="7">
    <source>
        <dbReference type="Proteomes" id="UP000831880"/>
    </source>
</evidence>
<keyword evidence="4" id="KW-0804">Transcription</keyword>
<dbReference type="InterPro" id="IPR010982">
    <property type="entry name" value="Lambda_DNA-bd_dom_sf"/>
</dbReference>
<keyword evidence="7" id="KW-1185">Reference proteome</keyword>
<protein>
    <submittedName>
        <fullName evidence="6">LacI family DNA-binding transcriptional regulator</fullName>
    </submittedName>
</protein>
<evidence type="ECO:0000256" key="4">
    <source>
        <dbReference type="ARBA" id="ARBA00023163"/>
    </source>
</evidence>
<keyword evidence="2" id="KW-0805">Transcription regulation</keyword>
<dbReference type="Pfam" id="PF00356">
    <property type="entry name" value="LacI"/>
    <property type="match status" value="1"/>
</dbReference>
<dbReference type="Proteomes" id="UP000831880">
    <property type="component" value="Chromosome"/>
</dbReference>
<name>A0ABY4GUQ5_9BACI</name>
<dbReference type="Pfam" id="PF13377">
    <property type="entry name" value="Peripla_BP_3"/>
    <property type="match status" value="1"/>
</dbReference>
<evidence type="ECO:0000256" key="2">
    <source>
        <dbReference type="ARBA" id="ARBA00023015"/>
    </source>
</evidence>
<reference evidence="6 7" key="1">
    <citation type="submission" date="2022-04" db="EMBL/GenBank/DDBJ databases">
        <title>Halobacillus sp. isolated from saltern.</title>
        <authorList>
            <person name="Won M."/>
            <person name="Lee C.-M."/>
            <person name="Woen H.-Y."/>
            <person name="Kwon S.-W."/>
        </authorList>
    </citation>
    <scope>NUCLEOTIDE SEQUENCE [LARGE SCALE GENOMIC DNA]</scope>
    <source>
        <strain evidence="6 7">SSTM10-2</strain>
    </source>
</reference>
<dbReference type="Gene3D" id="1.10.260.40">
    <property type="entry name" value="lambda repressor-like DNA-binding domains"/>
    <property type="match status" value="1"/>
</dbReference>
<organism evidence="6 7">
    <name type="scientific">Halobacillus shinanisalinarum</name>
    <dbReference type="NCBI Taxonomy" id="2932258"/>
    <lineage>
        <taxon>Bacteria</taxon>
        <taxon>Bacillati</taxon>
        <taxon>Bacillota</taxon>
        <taxon>Bacilli</taxon>
        <taxon>Bacillales</taxon>
        <taxon>Bacillaceae</taxon>
        <taxon>Halobacillus</taxon>
    </lineage>
</organism>
<dbReference type="SUPFAM" id="SSF47413">
    <property type="entry name" value="lambda repressor-like DNA-binding domains"/>
    <property type="match status" value="1"/>
</dbReference>
<gene>
    <name evidence="6" type="ORF">MUO14_15360</name>
</gene>
<dbReference type="SUPFAM" id="SSF53822">
    <property type="entry name" value="Periplasmic binding protein-like I"/>
    <property type="match status" value="1"/>
</dbReference>
<dbReference type="EMBL" id="CP095074">
    <property type="protein sequence ID" value="UOQ91886.1"/>
    <property type="molecule type" value="Genomic_DNA"/>
</dbReference>
<dbReference type="SMART" id="SM00354">
    <property type="entry name" value="HTH_LACI"/>
    <property type="match status" value="1"/>
</dbReference>
<keyword evidence="3 6" id="KW-0238">DNA-binding</keyword>
<accession>A0ABY4GUQ5</accession>
<sequence length="357" mass="39736">MRKKVTMQKIANFVGVSKFAVSKALSGQTGVSETTRAKIIDAAIMLGYQVNPIDYTNLKKRSNPNVLAPAFSKGYVNVIIPGLQDKEDGAFFWSQVLEGISQALQQNGLGIIIISEYDPDKFPEIMSTDNLIGFIGVGNISTRILLNITKTGLPLVLIDHEDPIISCDTVFMNNFDCVYRLTNHLIQLGHQNFQFIGNINFSKSFRSRWLGYNTSIEEHLKEYRQGKMLITLQEDDFEKRTAEISKTINKLQSNNDMPTAIVCANDAIALSTLQALQDLNIKVPEECSVTGFDNNEEIIKASPCLTTVQVSKKLLGIRAIDVLIRKLNVPYSPAEKLLISGDLVLRGSISYPPQYNK</sequence>
<dbReference type="GO" id="GO:0003677">
    <property type="term" value="F:DNA binding"/>
    <property type="evidence" value="ECO:0007669"/>
    <property type="project" value="UniProtKB-KW"/>
</dbReference>
<dbReference type="PANTHER" id="PTHR30146:SF148">
    <property type="entry name" value="HTH-TYPE TRANSCRIPTIONAL REPRESSOR PURR-RELATED"/>
    <property type="match status" value="1"/>
</dbReference>
<dbReference type="InterPro" id="IPR028082">
    <property type="entry name" value="Peripla_BP_I"/>
</dbReference>
<dbReference type="PROSITE" id="PS50932">
    <property type="entry name" value="HTH_LACI_2"/>
    <property type="match status" value="1"/>
</dbReference>
<dbReference type="InterPro" id="IPR046335">
    <property type="entry name" value="LacI/GalR-like_sensor"/>
</dbReference>
<dbReference type="CDD" id="cd01392">
    <property type="entry name" value="HTH_LacI"/>
    <property type="match status" value="1"/>
</dbReference>
<dbReference type="RefSeq" id="WP_244751497.1">
    <property type="nucleotide sequence ID" value="NZ_CP095074.1"/>
</dbReference>
<evidence type="ECO:0000256" key="3">
    <source>
        <dbReference type="ARBA" id="ARBA00023125"/>
    </source>
</evidence>
<evidence type="ECO:0000256" key="1">
    <source>
        <dbReference type="ARBA" id="ARBA00022491"/>
    </source>
</evidence>